<proteinExistence type="inferred from homology"/>
<dbReference type="Proteomes" id="UP000054260">
    <property type="component" value="Unassembled WGS sequence"/>
</dbReference>
<dbReference type="Pfam" id="PF02417">
    <property type="entry name" value="Chromate_transp"/>
    <property type="match status" value="1"/>
</dbReference>
<evidence type="ECO:0000313" key="12">
    <source>
        <dbReference type="Proteomes" id="UP000055014"/>
    </source>
</evidence>
<dbReference type="PATRIC" id="fig|1236046.5.peg.125"/>
<reference evidence="11 12" key="2">
    <citation type="journal article" date="2015" name="MBio">
        <title>Genome-Resolved Metagenomic Analysis Reveals Roles for Candidate Phyla and Other Microbial Community Members in Biogeochemical Transformations in Oil Reservoirs.</title>
        <authorList>
            <person name="Hu P."/>
            <person name="Tom L."/>
            <person name="Singh A."/>
            <person name="Thomas B.C."/>
            <person name="Baker B.J."/>
            <person name="Piceno Y.M."/>
            <person name="Andersen G.L."/>
            <person name="Banfield J.F."/>
        </authorList>
    </citation>
    <scope>NUCLEOTIDE SEQUENCE [LARGE SCALE GENOMIC DNA]</scope>
</reference>
<dbReference type="Proteomes" id="UP000055014">
    <property type="component" value="Unassembled WGS sequence"/>
</dbReference>
<evidence type="ECO:0000313" key="8">
    <source>
        <dbReference type="EMBL" id="HCO69448.1"/>
    </source>
</evidence>
<dbReference type="EMBL" id="LGGH01000089">
    <property type="protein sequence ID" value="KUK67608.1"/>
    <property type="molecule type" value="Genomic_DNA"/>
</dbReference>
<evidence type="ECO:0000313" key="13">
    <source>
        <dbReference type="Proteomes" id="UP000264215"/>
    </source>
</evidence>
<keyword evidence="4 7" id="KW-0812">Transmembrane</keyword>
<keyword evidence="3" id="KW-1003">Cell membrane</keyword>
<feature type="transmembrane region" description="Helical" evidence="7">
    <location>
        <begin position="157"/>
        <end position="175"/>
    </location>
</feature>
<keyword evidence="5 7" id="KW-1133">Transmembrane helix</keyword>
<dbReference type="EMBL" id="DQBS01000062">
    <property type="protein sequence ID" value="HCO69448.1"/>
    <property type="molecule type" value="Genomic_DNA"/>
</dbReference>
<reference evidence="9" key="1">
    <citation type="journal article" date="2015" name="MBio">
        <title>Genome-resolved metagenomic analysis reveals roles for candidate phyla and other microbial community members in biogeochemical transformations in oil reservoirs.</title>
        <authorList>
            <person name="Hu P."/>
            <person name="Tom L."/>
            <person name="Singh A."/>
            <person name="Thomas B.C."/>
            <person name="Baker B.J."/>
            <person name="Piceno Y.M."/>
            <person name="Andersen G.L."/>
            <person name="Banfield J.F."/>
        </authorList>
    </citation>
    <scope>NUCLEOTIDE SEQUENCE [LARGE SCALE GENOMIC DNA]</scope>
    <source>
        <strain evidence="9">46_47</strain>
        <strain evidence="10">46_70</strain>
    </source>
</reference>
<comment type="subcellular location">
    <subcellularLocation>
        <location evidence="1">Cell membrane</location>
        <topology evidence="1">Multi-pass membrane protein</topology>
    </subcellularLocation>
</comment>
<evidence type="ECO:0000256" key="2">
    <source>
        <dbReference type="ARBA" id="ARBA00005262"/>
    </source>
</evidence>
<feature type="transmembrane region" description="Helical" evidence="7">
    <location>
        <begin position="134"/>
        <end position="151"/>
    </location>
</feature>
<keyword evidence="6 7" id="KW-0472">Membrane</keyword>
<dbReference type="AlphaFoldDB" id="A0A101GZL3"/>
<evidence type="ECO:0000256" key="6">
    <source>
        <dbReference type="ARBA" id="ARBA00023136"/>
    </source>
</evidence>
<dbReference type="InterPro" id="IPR052518">
    <property type="entry name" value="CHR_Transporter"/>
</dbReference>
<dbReference type="PANTHER" id="PTHR43663:SF1">
    <property type="entry name" value="CHROMATE TRANSPORTER"/>
    <property type="match status" value="1"/>
</dbReference>
<feature type="transmembrane region" description="Helical" evidence="7">
    <location>
        <begin position="110"/>
        <end position="127"/>
    </location>
</feature>
<evidence type="ECO:0000256" key="1">
    <source>
        <dbReference type="ARBA" id="ARBA00004651"/>
    </source>
</evidence>
<dbReference type="Proteomes" id="UP000264215">
    <property type="component" value="Unassembled WGS sequence"/>
</dbReference>
<evidence type="ECO:0000256" key="3">
    <source>
        <dbReference type="ARBA" id="ARBA00022475"/>
    </source>
</evidence>
<evidence type="ECO:0000313" key="9">
    <source>
        <dbReference type="EMBL" id="KUK67608.1"/>
    </source>
</evidence>
<name>A0A101GZL3_9BACT</name>
<evidence type="ECO:0000256" key="5">
    <source>
        <dbReference type="ARBA" id="ARBA00022989"/>
    </source>
</evidence>
<dbReference type="EMBL" id="LGGW01000041">
    <property type="protein sequence ID" value="KUK90301.1"/>
    <property type="molecule type" value="Genomic_DNA"/>
</dbReference>
<dbReference type="GO" id="GO:0015109">
    <property type="term" value="F:chromate transmembrane transporter activity"/>
    <property type="evidence" value="ECO:0007669"/>
    <property type="project" value="InterPro"/>
</dbReference>
<organism evidence="9 11">
    <name type="scientific">Mesotoga infera</name>
    <dbReference type="NCBI Taxonomy" id="1236046"/>
    <lineage>
        <taxon>Bacteria</taxon>
        <taxon>Thermotogati</taxon>
        <taxon>Thermotogota</taxon>
        <taxon>Thermotogae</taxon>
        <taxon>Kosmotogales</taxon>
        <taxon>Kosmotogaceae</taxon>
        <taxon>Mesotoga</taxon>
    </lineage>
</organism>
<dbReference type="PANTHER" id="PTHR43663">
    <property type="entry name" value="CHROMATE TRANSPORT PROTEIN-RELATED"/>
    <property type="match status" value="1"/>
</dbReference>
<evidence type="ECO:0000256" key="4">
    <source>
        <dbReference type="ARBA" id="ARBA00022692"/>
    </source>
</evidence>
<reference evidence="8 13" key="3">
    <citation type="journal article" date="2018" name="Nat. Biotechnol.">
        <title>A standardized bacterial taxonomy based on genome phylogeny substantially revises the tree of life.</title>
        <authorList>
            <person name="Parks D.H."/>
            <person name="Chuvochina M."/>
            <person name="Waite D.W."/>
            <person name="Rinke C."/>
            <person name="Skarshewski A."/>
            <person name="Chaumeil P.A."/>
            <person name="Hugenholtz P."/>
        </authorList>
    </citation>
    <scope>NUCLEOTIDE SEQUENCE [LARGE SCALE GENOMIC DNA]</scope>
    <source>
        <strain evidence="8">UBA9905</strain>
    </source>
</reference>
<dbReference type="InterPro" id="IPR003370">
    <property type="entry name" value="Chromate_transpt"/>
</dbReference>
<sequence>MILIELFWSFFKIGFLAFGGGYGALSLIQDQIVNINKWMNLEEFLTLISISQMTPGPIAINSATFIGHRIAGVPGSVCSTVGVVLPSVFWIFLILKLLKLLSRWIDTAEVFNALRLGIIALILSATLRIGIESINSIFALILGIFAFLILYKFKLSVIWIVLGTGLVGVIWTVLLPL</sequence>
<comment type="caution">
    <text evidence="9">The sequence shown here is derived from an EMBL/GenBank/DDBJ whole genome shotgun (WGS) entry which is preliminary data.</text>
</comment>
<protein>
    <submittedName>
        <fullName evidence="9">Chromate transport protein ChrA</fullName>
    </submittedName>
    <submittedName>
        <fullName evidence="8">Chromate transporter</fullName>
    </submittedName>
</protein>
<dbReference type="GO" id="GO:0005886">
    <property type="term" value="C:plasma membrane"/>
    <property type="evidence" value="ECO:0007669"/>
    <property type="project" value="UniProtKB-SubCell"/>
</dbReference>
<gene>
    <name evidence="8" type="ORF">DIT26_02505</name>
    <name evidence="9" type="ORF">XD86_0708</name>
    <name evidence="10" type="ORF">XE02_0602</name>
</gene>
<feature type="transmembrane region" description="Helical" evidence="7">
    <location>
        <begin position="77"/>
        <end position="98"/>
    </location>
</feature>
<accession>A0A101GZL3</accession>
<evidence type="ECO:0000313" key="11">
    <source>
        <dbReference type="Proteomes" id="UP000054260"/>
    </source>
</evidence>
<evidence type="ECO:0000313" key="10">
    <source>
        <dbReference type="EMBL" id="KUK90301.1"/>
    </source>
</evidence>
<feature type="transmembrane region" description="Helical" evidence="7">
    <location>
        <begin position="6"/>
        <end position="28"/>
    </location>
</feature>
<comment type="similarity">
    <text evidence="2">Belongs to the chromate ion transporter (CHR) (TC 2.A.51) family.</text>
</comment>
<evidence type="ECO:0000256" key="7">
    <source>
        <dbReference type="SAM" id="Phobius"/>
    </source>
</evidence>